<dbReference type="PROSITE" id="PS50002">
    <property type="entry name" value="SH3"/>
    <property type="match status" value="1"/>
</dbReference>
<protein>
    <submittedName>
        <fullName evidence="6">Uncharacterized protein DKFZp434B061-like</fullName>
    </submittedName>
</protein>
<dbReference type="InterPro" id="IPR001452">
    <property type="entry name" value="SH3_domain"/>
</dbReference>
<dbReference type="InterPro" id="IPR036028">
    <property type="entry name" value="SH3-like_dom_sf"/>
</dbReference>
<dbReference type="RefSeq" id="XP_008478697.1">
    <property type="nucleotide sequence ID" value="XM_008480475.1"/>
</dbReference>
<dbReference type="PANTHER" id="PTHR15591">
    <property type="entry name" value="RUN AND SH3 DOMAIN CONTAINING"/>
    <property type="match status" value="1"/>
</dbReference>
<dbReference type="SUPFAM" id="SSF50044">
    <property type="entry name" value="SH3-domain"/>
    <property type="match status" value="1"/>
</dbReference>
<dbReference type="PANTHER" id="PTHR15591:SF13">
    <property type="entry name" value="RUN DOMAIN-CONTAINING PROTEIN"/>
    <property type="match status" value="1"/>
</dbReference>
<evidence type="ECO:0000256" key="1">
    <source>
        <dbReference type="ARBA" id="ARBA00022443"/>
    </source>
</evidence>
<feature type="domain" description="SH3" evidence="4">
    <location>
        <begin position="143"/>
        <end position="202"/>
    </location>
</feature>
<evidence type="ECO:0000313" key="5">
    <source>
        <dbReference type="Proteomes" id="UP000079169"/>
    </source>
</evidence>
<accession>A0A1S3DBP7</accession>
<keyword evidence="5" id="KW-1185">Reference proteome</keyword>
<feature type="region of interest" description="Disordered" evidence="3">
    <location>
        <begin position="92"/>
        <end position="114"/>
    </location>
</feature>
<dbReference type="Pfam" id="PF07653">
    <property type="entry name" value="SH3_2"/>
    <property type="match status" value="1"/>
</dbReference>
<dbReference type="STRING" id="121845.A0A1S3DBP7"/>
<evidence type="ECO:0000256" key="2">
    <source>
        <dbReference type="PROSITE-ProRule" id="PRU00192"/>
    </source>
</evidence>
<dbReference type="InterPro" id="IPR047343">
    <property type="entry name" value="RUSC1_2"/>
</dbReference>
<gene>
    <name evidence="6" type="primary">LOC103515540</name>
</gene>
<dbReference type="GeneID" id="103515540"/>
<name>A0A1S3DBP7_DIACI</name>
<evidence type="ECO:0000256" key="3">
    <source>
        <dbReference type="SAM" id="MobiDB-lite"/>
    </source>
</evidence>
<evidence type="ECO:0000313" key="6">
    <source>
        <dbReference type="RefSeq" id="XP_008478697.1"/>
    </source>
</evidence>
<organism evidence="5 6">
    <name type="scientific">Diaphorina citri</name>
    <name type="common">Asian citrus psyllid</name>
    <dbReference type="NCBI Taxonomy" id="121845"/>
    <lineage>
        <taxon>Eukaryota</taxon>
        <taxon>Metazoa</taxon>
        <taxon>Ecdysozoa</taxon>
        <taxon>Arthropoda</taxon>
        <taxon>Hexapoda</taxon>
        <taxon>Insecta</taxon>
        <taxon>Pterygota</taxon>
        <taxon>Neoptera</taxon>
        <taxon>Paraneoptera</taxon>
        <taxon>Hemiptera</taxon>
        <taxon>Sternorrhyncha</taxon>
        <taxon>Psylloidea</taxon>
        <taxon>Psyllidae</taxon>
        <taxon>Diaphorininae</taxon>
        <taxon>Diaphorina</taxon>
    </lineage>
</organism>
<dbReference type="PaxDb" id="121845-A0A1S3DBP7"/>
<keyword evidence="1 2" id="KW-0728">SH3 domain</keyword>
<feature type="compositionally biased region" description="Low complexity" evidence="3">
    <location>
        <begin position="41"/>
        <end position="50"/>
    </location>
</feature>
<dbReference type="GO" id="GO:0031410">
    <property type="term" value="C:cytoplasmic vesicle"/>
    <property type="evidence" value="ECO:0007669"/>
    <property type="project" value="TreeGrafter"/>
</dbReference>
<dbReference type="KEGG" id="dci:103515540"/>
<feature type="region of interest" description="Disordered" evidence="3">
    <location>
        <begin position="1"/>
        <end position="67"/>
    </location>
</feature>
<reference evidence="6" key="1">
    <citation type="submission" date="2025-08" db="UniProtKB">
        <authorList>
            <consortium name="RefSeq"/>
        </authorList>
    </citation>
    <scope>IDENTIFICATION</scope>
</reference>
<dbReference type="SMART" id="SM00326">
    <property type="entry name" value="SH3"/>
    <property type="match status" value="1"/>
</dbReference>
<evidence type="ECO:0000259" key="4">
    <source>
        <dbReference type="PROSITE" id="PS50002"/>
    </source>
</evidence>
<dbReference type="Proteomes" id="UP000079169">
    <property type="component" value="Unplaced"/>
</dbReference>
<dbReference type="Gene3D" id="2.30.30.40">
    <property type="entry name" value="SH3 Domains"/>
    <property type="match status" value="1"/>
</dbReference>
<dbReference type="AlphaFoldDB" id="A0A1S3DBP7"/>
<proteinExistence type="predicted"/>
<sequence>MIEPMRLSRIPRPVSSPTTVVKPSGLPLAKPMAKKPPLPSPTSSTPKSITPAPPRSKTEVLPSKMSLPKTEVLPSKITLPKSDLVTLPSKMSVPRTSRVDSVVSNPRPPVTRPSSLPYRKAVVGVERRAVSSSVVNRSVPQPQPPKYVKTLSHRLPSDNGHLSYNSGERLKVVLEVDDKWLLCCRGRQKGLVPRSAVILFFAGLVRDSKRF</sequence>